<evidence type="ECO:0000256" key="2">
    <source>
        <dbReference type="ARBA" id="ARBA00004371"/>
    </source>
</evidence>
<evidence type="ECO:0000256" key="12">
    <source>
        <dbReference type="ARBA" id="ARBA00050460"/>
    </source>
</evidence>
<evidence type="ECO:0000256" key="17">
    <source>
        <dbReference type="ARBA" id="ARBA00081076"/>
    </source>
</evidence>
<keyword evidence="9" id="KW-1015">Disulfide bond</keyword>
<organism evidence="20 21">
    <name type="scientific">Catharus ustulatus</name>
    <name type="common">Russet-backed thrush</name>
    <name type="synonym">Hylocichla ustulatus</name>
    <dbReference type="NCBI Taxonomy" id="91951"/>
    <lineage>
        <taxon>Eukaryota</taxon>
        <taxon>Metazoa</taxon>
        <taxon>Chordata</taxon>
        <taxon>Craniata</taxon>
        <taxon>Vertebrata</taxon>
        <taxon>Euteleostomi</taxon>
        <taxon>Archelosauria</taxon>
        <taxon>Archosauria</taxon>
        <taxon>Dinosauria</taxon>
        <taxon>Saurischia</taxon>
        <taxon>Theropoda</taxon>
        <taxon>Coelurosauria</taxon>
        <taxon>Aves</taxon>
        <taxon>Neognathae</taxon>
        <taxon>Neoaves</taxon>
        <taxon>Telluraves</taxon>
        <taxon>Australaves</taxon>
        <taxon>Passeriformes</taxon>
        <taxon>Turdidae</taxon>
        <taxon>Catharus</taxon>
    </lineage>
</organism>
<evidence type="ECO:0000256" key="18">
    <source>
        <dbReference type="SAM" id="SignalP"/>
    </source>
</evidence>
<dbReference type="SUPFAM" id="SSF53649">
    <property type="entry name" value="Alkaline phosphatase-like"/>
    <property type="match status" value="1"/>
</dbReference>
<evidence type="ECO:0000256" key="13">
    <source>
        <dbReference type="ARBA" id="ARBA00056350"/>
    </source>
</evidence>
<evidence type="ECO:0000256" key="10">
    <source>
        <dbReference type="ARBA" id="ARBA00023180"/>
    </source>
</evidence>
<dbReference type="InterPro" id="IPR024607">
    <property type="entry name" value="Sulfatase_CS"/>
</dbReference>
<reference evidence="20" key="2">
    <citation type="submission" date="2025-08" db="UniProtKB">
        <authorList>
            <consortium name="Ensembl"/>
        </authorList>
    </citation>
    <scope>IDENTIFICATION</scope>
</reference>
<dbReference type="GO" id="GO:0004423">
    <property type="term" value="F:iduronate-2-sulfatase activity"/>
    <property type="evidence" value="ECO:0007669"/>
    <property type="project" value="UniProtKB-EC"/>
</dbReference>
<comment type="subunit">
    <text evidence="14">Monomer. The 58-kDa mature form is composed of two chains resulting from proteolitic processing, the 42-kDa chain and the 14-kDa chain that remain stably associated and form the 58-kDa intermediate form which is enzymatically active.</text>
</comment>
<keyword evidence="5 18" id="KW-0732">Signal</keyword>
<evidence type="ECO:0000256" key="14">
    <source>
        <dbReference type="ARBA" id="ARBA00062513"/>
    </source>
</evidence>
<dbReference type="PANTHER" id="PTHR45953:SF1">
    <property type="entry name" value="IDURONATE 2-SULFATASE"/>
    <property type="match status" value="1"/>
</dbReference>
<keyword evidence="7" id="KW-0106">Calcium</keyword>
<comment type="similarity">
    <text evidence="3">Belongs to the sulfatase family.</text>
</comment>
<comment type="cofactor">
    <cofactor evidence="1">
        <name>Ca(2+)</name>
        <dbReference type="ChEBI" id="CHEBI:29108"/>
    </cofactor>
</comment>
<evidence type="ECO:0000256" key="16">
    <source>
        <dbReference type="ARBA" id="ARBA00068336"/>
    </source>
</evidence>
<evidence type="ECO:0000256" key="1">
    <source>
        <dbReference type="ARBA" id="ARBA00001913"/>
    </source>
</evidence>
<evidence type="ECO:0000256" key="4">
    <source>
        <dbReference type="ARBA" id="ARBA00022723"/>
    </source>
</evidence>
<reference evidence="20" key="1">
    <citation type="submission" date="2020-10" db="EMBL/GenBank/DDBJ databases">
        <title>Catharus ustulatus (Swainson's thrush) genome, bCatUst1, primary haplotype v2.</title>
        <authorList>
            <person name="Delmore K."/>
            <person name="Vafadar M."/>
            <person name="Formenti G."/>
            <person name="Chow W."/>
            <person name="Pelan S."/>
            <person name="Howe K."/>
            <person name="Rhie A."/>
            <person name="Mountcastle J."/>
            <person name="Haase B."/>
            <person name="Fedrigo O."/>
            <person name="Jarvis E.D."/>
        </authorList>
    </citation>
    <scope>NUCLEOTIDE SEQUENCE [LARGE SCALE GENOMIC DNA]</scope>
</reference>
<evidence type="ECO:0000256" key="11">
    <source>
        <dbReference type="ARBA" id="ARBA00023228"/>
    </source>
</evidence>
<dbReference type="PANTHER" id="PTHR45953">
    <property type="entry name" value="IDURONATE 2-SULFATASE"/>
    <property type="match status" value="1"/>
</dbReference>
<dbReference type="CDD" id="cd16030">
    <property type="entry name" value="iduronate-2-sulfatase"/>
    <property type="match status" value="1"/>
</dbReference>
<comment type="function">
    <text evidence="13">Lysosomal enzyme involved in the degradation pathway of dermatan sulfate and heparan sulfate.</text>
</comment>
<evidence type="ECO:0000313" key="21">
    <source>
        <dbReference type="Proteomes" id="UP000694563"/>
    </source>
</evidence>
<evidence type="ECO:0000256" key="5">
    <source>
        <dbReference type="ARBA" id="ARBA00022729"/>
    </source>
</evidence>
<keyword evidence="10" id="KW-0325">Glycoprotein</keyword>
<evidence type="ECO:0000256" key="9">
    <source>
        <dbReference type="ARBA" id="ARBA00023157"/>
    </source>
</evidence>
<accession>A0A8C3Y864</accession>
<dbReference type="GO" id="GO:1901136">
    <property type="term" value="P:carbohydrate derivative catabolic process"/>
    <property type="evidence" value="ECO:0007669"/>
    <property type="project" value="UniProtKB-ARBA"/>
</dbReference>
<dbReference type="Ensembl" id="ENSCUST00005025466.1">
    <property type="protein sequence ID" value="ENSCUSP00005024594.1"/>
    <property type="gene ID" value="ENSCUSG00005015327.1"/>
</dbReference>
<evidence type="ECO:0000256" key="7">
    <source>
        <dbReference type="ARBA" id="ARBA00022837"/>
    </source>
</evidence>
<dbReference type="InterPro" id="IPR000917">
    <property type="entry name" value="Sulfatase_N"/>
</dbReference>
<feature type="domain" description="Sulfatase N-terminal" evidence="19">
    <location>
        <begin position="35"/>
        <end position="411"/>
    </location>
</feature>
<keyword evidence="8" id="KW-0865">Zymogen</keyword>
<protein>
    <recommendedName>
        <fullName evidence="16">Iduronate 2-sulfatase</fullName>
        <ecNumber evidence="15">3.1.6.13</ecNumber>
    </recommendedName>
    <alternativeName>
        <fullName evidence="17">Alpha-L-iduronate sulfate sulfatase</fullName>
    </alternativeName>
</protein>
<dbReference type="GO" id="GO:0043202">
    <property type="term" value="C:lysosomal lumen"/>
    <property type="evidence" value="ECO:0007669"/>
    <property type="project" value="UniProtKB-ARBA"/>
</dbReference>
<dbReference type="Pfam" id="PF00884">
    <property type="entry name" value="Sulfatase"/>
    <property type="match status" value="1"/>
</dbReference>
<keyword evidence="6" id="KW-0378">Hydrolase</keyword>
<dbReference type="PROSITE" id="PS00149">
    <property type="entry name" value="SULFATASE_2"/>
    <property type="match status" value="1"/>
</dbReference>
<gene>
    <name evidence="20" type="primary">IDS</name>
</gene>
<dbReference type="AlphaFoldDB" id="A0A8C3Y864"/>
<feature type="signal peptide" evidence="18">
    <location>
        <begin position="1"/>
        <end position="30"/>
    </location>
</feature>
<evidence type="ECO:0000259" key="19">
    <source>
        <dbReference type="Pfam" id="PF00884"/>
    </source>
</evidence>
<feature type="chain" id="PRO_5034372728" description="Iduronate 2-sulfatase" evidence="18">
    <location>
        <begin position="31"/>
        <end position="557"/>
    </location>
</feature>
<keyword evidence="21" id="KW-1185">Reference proteome</keyword>
<comment type="subcellular location">
    <subcellularLocation>
        <location evidence="2">Lysosome</location>
    </subcellularLocation>
</comment>
<reference evidence="20" key="3">
    <citation type="submission" date="2025-09" db="UniProtKB">
        <authorList>
            <consortium name="Ensembl"/>
        </authorList>
    </citation>
    <scope>IDENTIFICATION</scope>
</reference>
<dbReference type="Gene3D" id="3.40.720.10">
    <property type="entry name" value="Alkaline Phosphatase, subunit A"/>
    <property type="match status" value="1"/>
</dbReference>
<evidence type="ECO:0000256" key="8">
    <source>
        <dbReference type="ARBA" id="ARBA00023145"/>
    </source>
</evidence>
<dbReference type="EC" id="3.1.6.13" evidence="15"/>
<dbReference type="InterPro" id="IPR017850">
    <property type="entry name" value="Alkaline_phosphatase_core_sf"/>
</dbReference>
<evidence type="ECO:0000256" key="6">
    <source>
        <dbReference type="ARBA" id="ARBA00022801"/>
    </source>
</evidence>
<dbReference type="PROSITE" id="PS00523">
    <property type="entry name" value="SULFATASE_1"/>
    <property type="match status" value="1"/>
</dbReference>
<name>A0A8C3Y864_CATUS</name>
<proteinExistence type="inferred from homology"/>
<keyword evidence="4" id="KW-0479">Metal-binding</keyword>
<evidence type="ECO:0000256" key="15">
    <source>
        <dbReference type="ARBA" id="ARBA00066413"/>
    </source>
</evidence>
<sequence>APPPCWDMAAVRLCLFLCVSLLWLPRDAFAADGMNVLLIIVDDLRPVLGCYGDKLVKSPNIDQLASQSMVFSNAYAQQAVCAPSRVSFLTGRRPDTTRLYDFYSYWRVHAGNYSTMPQYFKENGYMTLSVGKVFHPGISSNYNDDYPYSWSIPPFHPSAEKHENDKTCRGKDGKLYANLVCPVDVTEMPGGTLPDIQSTEEAVRLLNVMKTNRQKFFLAVGYHKPHIPLRYPQEFLKLYPLENITLAPDPWVPKKLPSVAYNPWTDIRQRDDVKVLNVSFPYGALPDDFQRQIRQSYYAAVSYLDVQVGLLLNALDNVGLSNNTIVVFTADHGWSLGEHGEWAKYSNFDVATRVPLMFYVPGMTTSPVSQGARVFPYLDPFSHIGVSAPQGQSKKVVELVSLFPTIAELAGLQVPPACPEMSFGVVLCTEGSSIVHYFNVSERMLEEGKEGYDSTDRCFKEEPFAFSQYPRPADTPQWNSDKPKLKDIRIMGYSMRTIDYRYTVWVQFDPNNFSANFEDVHAGELYMMESDPNQDYNIYYNTSHGQFFKKILDFLKH</sequence>
<evidence type="ECO:0000256" key="3">
    <source>
        <dbReference type="ARBA" id="ARBA00008779"/>
    </source>
</evidence>
<evidence type="ECO:0000313" key="20">
    <source>
        <dbReference type="Ensembl" id="ENSCUSP00005024594.1"/>
    </source>
</evidence>
<dbReference type="FunFam" id="3.40.720.10:FF:000027">
    <property type="entry name" value="iduronate 2-sulfatase"/>
    <property type="match status" value="1"/>
</dbReference>
<dbReference type="InterPro" id="IPR035874">
    <property type="entry name" value="IDS"/>
</dbReference>
<keyword evidence="11" id="KW-0458">Lysosome</keyword>
<dbReference type="GO" id="GO:0046872">
    <property type="term" value="F:metal ion binding"/>
    <property type="evidence" value="ECO:0007669"/>
    <property type="project" value="UniProtKB-KW"/>
</dbReference>
<dbReference type="Proteomes" id="UP000694563">
    <property type="component" value="Chromosome 14"/>
</dbReference>
<comment type="catalytic activity">
    <reaction evidence="12">
        <text>Hydrolysis of the 2-sulfate groups of the L-iduronate 2-sulfate units of dermatan sulfate, heparan sulfate and heparin.</text>
        <dbReference type="EC" id="3.1.6.13"/>
    </reaction>
</comment>